<feature type="transmembrane region" description="Helical" evidence="1">
    <location>
        <begin position="54"/>
        <end position="78"/>
    </location>
</feature>
<feature type="transmembrane region" description="Helical" evidence="1">
    <location>
        <begin position="115"/>
        <end position="135"/>
    </location>
</feature>
<feature type="transmembrane region" description="Helical" evidence="1">
    <location>
        <begin position="9"/>
        <end position="34"/>
    </location>
</feature>
<accession>A0ABU1FH72</accession>
<evidence type="ECO:0000313" key="3">
    <source>
        <dbReference type="Proteomes" id="UP001260072"/>
    </source>
</evidence>
<gene>
    <name evidence="2" type="ORF">RH861_01740</name>
</gene>
<name>A0ABU1FH72_9MICO</name>
<feature type="transmembrane region" description="Helical" evidence="1">
    <location>
        <begin position="85"/>
        <end position="103"/>
    </location>
</feature>
<keyword evidence="1" id="KW-1133">Transmembrane helix</keyword>
<reference evidence="3" key="1">
    <citation type="submission" date="2023-07" db="EMBL/GenBank/DDBJ databases">
        <title>Description of three actinobacteria isolated from air of manufacturing shop in a pharmaceutical factory.</title>
        <authorList>
            <person name="Zhang D.-F."/>
        </authorList>
    </citation>
    <scope>NUCLEOTIDE SEQUENCE [LARGE SCALE GENOMIC DNA]</scope>
    <source>
        <strain evidence="3">CCTCC AB 2011122</strain>
    </source>
</reference>
<dbReference type="EMBL" id="JAVKGS010000001">
    <property type="protein sequence ID" value="MDR5690776.1"/>
    <property type="molecule type" value="Genomic_DNA"/>
</dbReference>
<keyword evidence="1" id="KW-0812">Transmembrane</keyword>
<evidence type="ECO:0000313" key="2">
    <source>
        <dbReference type="EMBL" id="MDR5690776.1"/>
    </source>
</evidence>
<organism evidence="2 3">
    <name type="scientific">Agromyces indicus</name>
    <dbReference type="NCBI Taxonomy" id="758919"/>
    <lineage>
        <taxon>Bacteria</taxon>
        <taxon>Bacillati</taxon>
        <taxon>Actinomycetota</taxon>
        <taxon>Actinomycetes</taxon>
        <taxon>Micrococcales</taxon>
        <taxon>Microbacteriaceae</taxon>
        <taxon>Agromyces</taxon>
    </lineage>
</organism>
<dbReference type="RefSeq" id="WP_310519472.1">
    <property type="nucleotide sequence ID" value="NZ_BAABBS010000001.1"/>
</dbReference>
<sequence>MSLQRVARIVLLSALGFTAVTSVLGGVMLVIGAVVDLGGSPIAIPDSYLAGSPFASTLLPGLALGLVVGGTQAVALVMVVRRMRWAMLAAAVAGFGILVWIFVQMVYIPFSVLQALYFVMGVVELAAVLVLLDLLHPWAHAAAPRAERADPRGSDPRERNPVP</sequence>
<comment type="caution">
    <text evidence="2">The sequence shown here is derived from an EMBL/GenBank/DDBJ whole genome shotgun (WGS) entry which is preliminary data.</text>
</comment>
<dbReference type="Proteomes" id="UP001260072">
    <property type="component" value="Unassembled WGS sequence"/>
</dbReference>
<keyword evidence="3" id="KW-1185">Reference proteome</keyword>
<evidence type="ECO:0000256" key="1">
    <source>
        <dbReference type="SAM" id="Phobius"/>
    </source>
</evidence>
<protein>
    <submittedName>
        <fullName evidence="2">Uncharacterized protein</fullName>
    </submittedName>
</protein>
<proteinExistence type="predicted"/>
<keyword evidence="1" id="KW-0472">Membrane</keyword>